<sequence>MAVNEGCWNAWPPVEDVSPADKIFDPVADCHDEDTLNQARRSPRAVFGLGLTFGHQIADDAKTGSGATEKHENQGFLGELAGEPGFSYDFKGLTESPLIFLCPPASDRGCHLCGLALGPTSTWRESGNYFRIEASISM</sequence>
<reference evidence="1 2" key="1">
    <citation type="submission" date="2020-06" db="EMBL/GenBank/DDBJ databases">
        <title>Genome sequence of Rhizobium sp strain ADMK78.</title>
        <authorList>
            <person name="Rahi P."/>
        </authorList>
    </citation>
    <scope>NUCLEOTIDE SEQUENCE [LARGE SCALE GENOMIC DNA]</scope>
    <source>
        <strain evidence="1 2">ADMK78</strain>
    </source>
</reference>
<dbReference type="RefSeq" id="WP_179028200.1">
    <property type="nucleotide sequence ID" value="NZ_CP058350.1"/>
</dbReference>
<evidence type="ECO:0000313" key="2">
    <source>
        <dbReference type="Proteomes" id="UP000308530"/>
    </source>
</evidence>
<gene>
    <name evidence="1" type="ORF">FE840_007735</name>
</gene>
<name>A0ABX6QLU6_9HYPH</name>
<evidence type="ECO:0000313" key="1">
    <source>
        <dbReference type="EMBL" id="QLF69444.1"/>
    </source>
</evidence>
<dbReference type="EMBL" id="CP058350">
    <property type="protein sequence ID" value="QLF69444.1"/>
    <property type="molecule type" value="Genomic_DNA"/>
</dbReference>
<keyword evidence="2" id="KW-1185">Reference proteome</keyword>
<accession>A0ABX6QLU6</accession>
<dbReference type="Proteomes" id="UP000308530">
    <property type="component" value="Chromosome"/>
</dbReference>
<protein>
    <submittedName>
        <fullName evidence="1">Uncharacterized protein</fullName>
    </submittedName>
</protein>
<proteinExistence type="predicted"/>
<organism evidence="1 2">
    <name type="scientific">Peteryoungia desertarenae</name>
    <dbReference type="NCBI Taxonomy" id="1813451"/>
    <lineage>
        <taxon>Bacteria</taxon>
        <taxon>Pseudomonadati</taxon>
        <taxon>Pseudomonadota</taxon>
        <taxon>Alphaproteobacteria</taxon>
        <taxon>Hyphomicrobiales</taxon>
        <taxon>Rhizobiaceae</taxon>
        <taxon>Peteryoungia</taxon>
    </lineage>
</organism>